<feature type="domain" description="SnoaL-like" evidence="1">
    <location>
        <begin position="9"/>
        <end position="115"/>
    </location>
</feature>
<protein>
    <submittedName>
        <fullName evidence="2">Nuclear transport factor 2 family protein</fullName>
    </submittedName>
</protein>
<accession>A0A5D0N1Y7</accession>
<organism evidence="2 3">
    <name type="scientific">Actinomadura chibensis</name>
    <dbReference type="NCBI Taxonomy" id="392828"/>
    <lineage>
        <taxon>Bacteria</taxon>
        <taxon>Bacillati</taxon>
        <taxon>Actinomycetota</taxon>
        <taxon>Actinomycetes</taxon>
        <taxon>Streptosporangiales</taxon>
        <taxon>Thermomonosporaceae</taxon>
        <taxon>Actinomadura</taxon>
    </lineage>
</organism>
<dbReference type="Gene3D" id="3.10.450.50">
    <property type="match status" value="1"/>
</dbReference>
<comment type="caution">
    <text evidence="2">The sequence shown here is derived from an EMBL/GenBank/DDBJ whole genome shotgun (WGS) entry which is preliminary data.</text>
</comment>
<dbReference type="Pfam" id="PF12680">
    <property type="entry name" value="SnoaL_2"/>
    <property type="match status" value="1"/>
</dbReference>
<reference evidence="2 3" key="1">
    <citation type="submission" date="2019-08" db="EMBL/GenBank/DDBJ databases">
        <title>Actinomadura sp. nov. CYP1-5 isolated from mountain soil.</title>
        <authorList>
            <person name="Songsumanus A."/>
            <person name="Kuncharoen N."/>
            <person name="Kudo T."/>
            <person name="Yuki M."/>
            <person name="Igarashi Y."/>
            <person name="Tanasupawat S."/>
        </authorList>
    </citation>
    <scope>NUCLEOTIDE SEQUENCE [LARGE SCALE GENOMIC DNA]</scope>
    <source>
        <strain evidence="2 3">JCM 14158</strain>
    </source>
</reference>
<dbReference type="InterPro" id="IPR032710">
    <property type="entry name" value="NTF2-like_dom_sf"/>
</dbReference>
<name>A0A5D0N1Y7_9ACTN</name>
<gene>
    <name evidence="2" type="ORF">FXF69_41395</name>
</gene>
<dbReference type="SUPFAM" id="SSF54427">
    <property type="entry name" value="NTF2-like"/>
    <property type="match status" value="1"/>
</dbReference>
<dbReference type="RefSeq" id="WP_067902849.1">
    <property type="nucleotide sequence ID" value="NZ_VSFG01000016.1"/>
</dbReference>
<dbReference type="AlphaFoldDB" id="A0A5D0N1Y7"/>
<evidence type="ECO:0000313" key="3">
    <source>
        <dbReference type="Proteomes" id="UP000323380"/>
    </source>
</evidence>
<evidence type="ECO:0000313" key="2">
    <source>
        <dbReference type="EMBL" id="TYB38399.1"/>
    </source>
</evidence>
<dbReference type="EMBL" id="VSFG01000016">
    <property type="protein sequence ID" value="TYB38399.1"/>
    <property type="molecule type" value="Genomic_DNA"/>
</dbReference>
<sequence length="131" mass="14305">MSSEAYDVVKAHYGASDRGDLDGMVADFADDIAWTEMDGFPYAGTYVGVDAIKAGVFGRLGKDWKNFRADPDELVDGGDGTVVAIGHYSGTYRATGKAMRVRFVHAWRVKDGKVTGFEQFTDTHLVRAAME</sequence>
<dbReference type="InterPro" id="IPR037401">
    <property type="entry name" value="SnoaL-like"/>
</dbReference>
<dbReference type="PANTHER" id="PTHR41252:SF1">
    <property type="entry name" value="BLR2505 PROTEIN"/>
    <property type="match status" value="1"/>
</dbReference>
<dbReference type="STRING" id="1220554.GCA_001552135_07275"/>
<evidence type="ECO:0000259" key="1">
    <source>
        <dbReference type="Pfam" id="PF12680"/>
    </source>
</evidence>
<proteinExistence type="predicted"/>
<dbReference type="Proteomes" id="UP000323380">
    <property type="component" value="Unassembled WGS sequence"/>
</dbReference>
<dbReference type="PANTHER" id="PTHR41252">
    <property type="entry name" value="BLR2505 PROTEIN"/>
    <property type="match status" value="1"/>
</dbReference>
<keyword evidence="3" id="KW-1185">Reference proteome</keyword>